<dbReference type="InterPro" id="IPR016024">
    <property type="entry name" value="ARM-type_fold"/>
</dbReference>
<dbReference type="AlphaFoldDB" id="A0A7R8UZF4"/>
<dbReference type="SUPFAM" id="SSF48371">
    <property type="entry name" value="ARM repeat"/>
    <property type="match status" value="1"/>
</dbReference>
<dbReference type="EMBL" id="LR899013">
    <property type="protein sequence ID" value="CAD7089758.1"/>
    <property type="molecule type" value="Genomic_DNA"/>
</dbReference>
<protein>
    <submittedName>
        <fullName evidence="1">Uncharacterized protein</fullName>
    </submittedName>
</protein>
<name>A0A7R8UZF4_HERIL</name>
<keyword evidence="2" id="KW-1185">Reference proteome</keyword>
<gene>
    <name evidence="1" type="ORF">HERILL_LOCUS12289</name>
</gene>
<evidence type="ECO:0000313" key="1">
    <source>
        <dbReference type="EMBL" id="CAD7089758.1"/>
    </source>
</evidence>
<dbReference type="Proteomes" id="UP000594454">
    <property type="component" value="Chromosome 5"/>
</dbReference>
<sequence>MLIVELKRNPEGRGSSYFTRAVINFVWTGITIELEDFEGERYEQLIQWMAKNPKHFKITPDNIPFFKKFIISYLDHAYASDLIFRDGLWLEKYTRFLVDLQKFSSLIWLGSFLATHFIEAFHKIYLNLKSERNTKTEIVKRQNLTEVSIEEVKADVECLSGDLECLGDFWTTYMKIILVALQHKQQNSLLSDALANIFKCLEDYDPIFECDNFYFGVYLDCLRSQNYPITINALKSIRRILENDSILFDNKVSFLKYMTRKENACTLYQLAVHKSLRIVEKALWLILFVYKCKMKLTSWTPEQNCTVFLNMFKTSNEVRKLSGELMLSMLTDYSDARKLTSILDFYIQYKSSPEDIPILIDALWGFNYMTNVENIIILFQSPVRDSNTMDFQIRNAALAHFWVAMVDRLIKCDSYDREKVVNFLKAMPFLLKKLQNTPVAVTILCKIFSMVDLAMYEPHYIGDKKYADDLSKQFGHILSQCSDYQCLQSIMKAFVEFSSAGFAEFKIGFSRIAVSILNGFEAVNYKWATEGDGVGDEGFEELKLASCRLSILLSHEFTLDESEFQAIYDILNITIFTNDHLKHIPQKFRIIEIYYLESFSNLLLTRLIQILDASQIDSEYILQTKNKIIMVSSRLQELLTQSEESLFNREKIIQTIIHLLLSLQPTFVLRKESHLRVLGEALNPDTYRCVIGVCTDLLCDDKTSTAANHALKRKIISHLTRLHKDHTGLSSSTIEWKYFAQLLLQCKFVHEVNELFLVAARYETPFDRKHRRISTVLAAIFINWADDTQGSKAVITRLVNLFKNNLEDWRELFAMIVLKTIANLLKRVDTIPPERHRIKALNLLKQFLFSDENFRSEIFKAIAQFTGRLRRDESATFKDFRKSIP</sequence>
<accession>A0A7R8UZF4</accession>
<dbReference type="OrthoDB" id="10624324at2759"/>
<dbReference type="InParanoid" id="A0A7R8UZF4"/>
<reference evidence="1 2" key="1">
    <citation type="submission" date="2020-11" db="EMBL/GenBank/DDBJ databases">
        <authorList>
            <person name="Wallbank WR R."/>
            <person name="Pardo Diaz C."/>
            <person name="Kozak K."/>
            <person name="Martin S."/>
            <person name="Jiggins C."/>
            <person name="Moest M."/>
            <person name="Warren A I."/>
            <person name="Generalovic N T."/>
            <person name="Byers J.R.P. K."/>
            <person name="Montejo-Kovacevich G."/>
            <person name="Yen C E."/>
        </authorList>
    </citation>
    <scope>NUCLEOTIDE SEQUENCE [LARGE SCALE GENOMIC DNA]</scope>
</reference>
<proteinExistence type="predicted"/>
<evidence type="ECO:0000313" key="2">
    <source>
        <dbReference type="Proteomes" id="UP000594454"/>
    </source>
</evidence>
<organism evidence="1 2">
    <name type="scientific">Hermetia illucens</name>
    <name type="common">Black soldier fly</name>
    <dbReference type="NCBI Taxonomy" id="343691"/>
    <lineage>
        <taxon>Eukaryota</taxon>
        <taxon>Metazoa</taxon>
        <taxon>Ecdysozoa</taxon>
        <taxon>Arthropoda</taxon>
        <taxon>Hexapoda</taxon>
        <taxon>Insecta</taxon>
        <taxon>Pterygota</taxon>
        <taxon>Neoptera</taxon>
        <taxon>Endopterygota</taxon>
        <taxon>Diptera</taxon>
        <taxon>Brachycera</taxon>
        <taxon>Stratiomyomorpha</taxon>
        <taxon>Stratiomyidae</taxon>
        <taxon>Hermetiinae</taxon>
        <taxon>Hermetia</taxon>
    </lineage>
</organism>